<dbReference type="NCBIfam" id="TIGR03108">
    <property type="entry name" value="eps_aminotran_1"/>
    <property type="match status" value="1"/>
</dbReference>
<dbReference type="EMBL" id="JAVFKP010000001">
    <property type="protein sequence ID" value="MDQ4624576.1"/>
    <property type="molecule type" value="Genomic_DNA"/>
</dbReference>
<reference evidence="9 10" key="1">
    <citation type="submission" date="2023-08" db="EMBL/GenBank/DDBJ databases">
        <title>Draft genome sequence of Janthinobacterium lividum.</title>
        <authorList>
            <person name="Chun B.H."/>
            <person name="Lee Y."/>
        </authorList>
    </citation>
    <scope>NUCLEOTIDE SEQUENCE [LARGE SCALE GENOMIC DNA]</scope>
    <source>
        <strain evidence="9 10">AMJK</strain>
    </source>
</reference>
<name>A0ABU0XQ28_9BURK</name>
<dbReference type="EC" id="6.3.5.4" evidence="3"/>
<dbReference type="InterPro" id="IPR051786">
    <property type="entry name" value="ASN_synthetase/amidase"/>
</dbReference>
<dbReference type="InterPro" id="IPR029055">
    <property type="entry name" value="Ntn_hydrolases_N"/>
</dbReference>
<comment type="caution">
    <text evidence="9">The sequence shown here is derived from an EMBL/GenBank/DDBJ whole genome shotgun (WGS) entry which is preliminary data.</text>
</comment>
<evidence type="ECO:0000256" key="3">
    <source>
        <dbReference type="ARBA" id="ARBA00012737"/>
    </source>
</evidence>
<evidence type="ECO:0000256" key="6">
    <source>
        <dbReference type="ARBA" id="ARBA00022962"/>
    </source>
</evidence>
<dbReference type="Gene3D" id="3.40.50.620">
    <property type="entry name" value="HUPs"/>
    <property type="match status" value="2"/>
</dbReference>
<dbReference type="RefSeq" id="WP_307778068.1">
    <property type="nucleotide sequence ID" value="NZ_JAVFKP010000001.1"/>
</dbReference>
<dbReference type="InterPro" id="IPR033738">
    <property type="entry name" value="AsnB_N"/>
</dbReference>
<evidence type="ECO:0000256" key="5">
    <source>
        <dbReference type="ARBA" id="ARBA00022840"/>
    </source>
</evidence>
<dbReference type="PANTHER" id="PTHR43284:SF1">
    <property type="entry name" value="ASPARAGINE SYNTHETASE"/>
    <property type="match status" value="1"/>
</dbReference>
<evidence type="ECO:0000313" key="10">
    <source>
        <dbReference type="Proteomes" id="UP001237592"/>
    </source>
</evidence>
<dbReference type="InterPro" id="IPR001962">
    <property type="entry name" value="Asn_synthase"/>
</dbReference>
<keyword evidence="6" id="KW-0315">Glutamine amidotransferase</keyword>
<dbReference type="PIRSF" id="PIRSF001589">
    <property type="entry name" value="Asn_synthetase_glu-h"/>
    <property type="match status" value="1"/>
</dbReference>
<proteinExistence type="inferred from homology"/>
<dbReference type="InterPro" id="IPR014729">
    <property type="entry name" value="Rossmann-like_a/b/a_fold"/>
</dbReference>
<evidence type="ECO:0000256" key="2">
    <source>
        <dbReference type="ARBA" id="ARBA00005752"/>
    </source>
</evidence>
<evidence type="ECO:0000313" key="9">
    <source>
        <dbReference type="EMBL" id="MDQ4624576.1"/>
    </source>
</evidence>
<evidence type="ECO:0000259" key="8">
    <source>
        <dbReference type="PROSITE" id="PS51278"/>
    </source>
</evidence>
<dbReference type="CDD" id="cd00712">
    <property type="entry name" value="AsnB"/>
    <property type="match status" value="1"/>
</dbReference>
<keyword evidence="10" id="KW-1185">Reference proteome</keyword>
<feature type="domain" description="Glutamine amidotransferase type-2" evidence="8">
    <location>
        <begin position="2"/>
        <end position="214"/>
    </location>
</feature>
<comment type="catalytic activity">
    <reaction evidence="7">
        <text>L-aspartate + L-glutamine + ATP + H2O = L-asparagine + L-glutamate + AMP + diphosphate + H(+)</text>
        <dbReference type="Rhea" id="RHEA:12228"/>
        <dbReference type="ChEBI" id="CHEBI:15377"/>
        <dbReference type="ChEBI" id="CHEBI:15378"/>
        <dbReference type="ChEBI" id="CHEBI:29985"/>
        <dbReference type="ChEBI" id="CHEBI:29991"/>
        <dbReference type="ChEBI" id="CHEBI:30616"/>
        <dbReference type="ChEBI" id="CHEBI:33019"/>
        <dbReference type="ChEBI" id="CHEBI:58048"/>
        <dbReference type="ChEBI" id="CHEBI:58359"/>
        <dbReference type="ChEBI" id="CHEBI:456215"/>
        <dbReference type="EC" id="6.3.5.4"/>
    </reaction>
</comment>
<organism evidence="9 10">
    <name type="scientific">Janthinobacterium lividum</name>
    <dbReference type="NCBI Taxonomy" id="29581"/>
    <lineage>
        <taxon>Bacteria</taxon>
        <taxon>Pseudomonadati</taxon>
        <taxon>Pseudomonadota</taxon>
        <taxon>Betaproteobacteria</taxon>
        <taxon>Burkholderiales</taxon>
        <taxon>Oxalobacteraceae</taxon>
        <taxon>Janthinobacterium</taxon>
    </lineage>
</organism>
<evidence type="ECO:0000256" key="7">
    <source>
        <dbReference type="ARBA" id="ARBA00048741"/>
    </source>
</evidence>
<dbReference type="PANTHER" id="PTHR43284">
    <property type="entry name" value="ASPARAGINE SYNTHETASE (GLUTAMINE-HYDROLYZING)"/>
    <property type="match status" value="1"/>
</dbReference>
<evidence type="ECO:0000256" key="4">
    <source>
        <dbReference type="ARBA" id="ARBA00022741"/>
    </source>
</evidence>
<keyword evidence="5" id="KW-0067">ATP-binding</keyword>
<dbReference type="NCBIfam" id="TIGR01536">
    <property type="entry name" value="asn_synth_AEB"/>
    <property type="match status" value="1"/>
</dbReference>
<dbReference type="CDD" id="cd01991">
    <property type="entry name" value="Asn_synthase_B_C"/>
    <property type="match status" value="1"/>
</dbReference>
<dbReference type="Pfam" id="PF13537">
    <property type="entry name" value="GATase_7"/>
    <property type="match status" value="1"/>
</dbReference>
<dbReference type="Gene3D" id="3.60.20.10">
    <property type="entry name" value="Glutamine Phosphoribosylpyrophosphate, subunit 1, domain 1"/>
    <property type="match status" value="1"/>
</dbReference>
<dbReference type="InterPro" id="IPR006426">
    <property type="entry name" value="Asn_synth_AEB"/>
</dbReference>
<gene>
    <name evidence="9" type="ORF">RB624_01620</name>
</gene>
<dbReference type="SUPFAM" id="SSF56235">
    <property type="entry name" value="N-terminal nucleophile aminohydrolases (Ntn hydrolases)"/>
    <property type="match status" value="1"/>
</dbReference>
<keyword evidence="4" id="KW-0547">Nucleotide-binding</keyword>
<dbReference type="InterPro" id="IPR017539">
    <property type="entry name" value="XrtA_amidotfase"/>
</dbReference>
<dbReference type="InterPro" id="IPR017932">
    <property type="entry name" value="GATase_2_dom"/>
</dbReference>
<comment type="similarity">
    <text evidence="2">Belongs to the asparagine synthetase family.</text>
</comment>
<dbReference type="Pfam" id="PF00733">
    <property type="entry name" value="Asn_synthase"/>
    <property type="match status" value="1"/>
</dbReference>
<evidence type="ECO:0000256" key="1">
    <source>
        <dbReference type="ARBA" id="ARBA00005187"/>
    </source>
</evidence>
<sequence length="653" mass="73031">MCGISGIFDLQGQRDIDVLLLARMNHSLRHRGPDEGGLHREPGLGLAHRRLSVIDLASGQQPLFNADRSIAIVFNGEIYNYRSLMAELRQFGHVFRTSSDTEVIVHAWAQWGEQCVRRLRGMFAFALWDRRRHLLFLARDRLGVKPLYYGEAQDGTLLFGSELKALLAHPAMPRVLDPLAVEEYFAYGYVPEPRSIFQQARKLPPGHTLCIRAGQPLPAPQAYWDIPFTPNPPASEAQAADELLARLREAVRIRMVAEVPLGAFLSGGVDSSAVVALMAGASATPVNTCSISFGDPAYNEARYADLVARRYATAHHARQVEQDDFELIDLLANLYDEPFADSSAMPTYRVCQLARQRVTVALSGDGGDESLAGYRRYRLHTREEKVRKAMDPLLPAGLRQSLFGTLGRWYPKADWAPRFLRAKTTFEGLARDTTDAYFHGVSLLGDAMRARLFSPELRRSLHGYRAVEVLRRHALASPAQDPLSQVQYLDLKTYLPGDILTKVDRASMAHALEVRSPLLDHELVAWMSGLPPQFKLRRGVGKYLLKKALRPLLPDSLLYRQKMGFSVPLADWLRGPLRQRLHQRLLGPTLAQCGLFDMDYVRLLLEQHASGRRDYSAPLWALLMFEAFLRQVATGSDSTDLTPAVPVAAAVPG</sequence>
<dbReference type="SUPFAM" id="SSF52402">
    <property type="entry name" value="Adenine nucleotide alpha hydrolases-like"/>
    <property type="match status" value="1"/>
</dbReference>
<accession>A0ABU0XQ28</accession>
<comment type="pathway">
    <text evidence="1">Amino-acid biosynthesis; L-asparagine biosynthesis; L-asparagine from L-aspartate (L-Gln route): step 1/1.</text>
</comment>
<dbReference type="PROSITE" id="PS51278">
    <property type="entry name" value="GATASE_TYPE_2"/>
    <property type="match status" value="1"/>
</dbReference>
<dbReference type="Proteomes" id="UP001237592">
    <property type="component" value="Unassembled WGS sequence"/>
</dbReference>
<protein>
    <recommendedName>
        <fullName evidence="3">asparagine synthase (glutamine-hydrolyzing)</fullName>
        <ecNumber evidence="3">6.3.5.4</ecNumber>
    </recommendedName>
</protein>